<feature type="binding site" description="in dimeric form" evidence="19">
    <location>
        <position position="237"/>
    </location>
    <ligand>
        <name>Ca(2+)</name>
        <dbReference type="ChEBI" id="CHEBI:29108"/>
        <label>1</label>
    </ligand>
</feature>
<comment type="subcellular location">
    <subcellularLocation>
        <location evidence="20">Cell outer membrane</location>
        <topology evidence="20">Multi-pass membrane protein</topology>
    </subcellularLocation>
    <text evidence="20">One of the very few enzymes located there.</text>
</comment>
<dbReference type="RefSeq" id="WP_192030333.1">
    <property type="nucleotide sequence ID" value="NZ_JACYTR010000035.1"/>
</dbReference>
<dbReference type="SUPFAM" id="SSF56931">
    <property type="entry name" value="Outer membrane phospholipase A (OMPLA)"/>
    <property type="match status" value="1"/>
</dbReference>
<comment type="catalytic activity">
    <reaction evidence="1 20">
        <text>a 1,2-diacyl-sn-glycero-3-phosphocholine + H2O = a 2-acyl-sn-glycero-3-phosphocholine + a fatty acid + H(+)</text>
        <dbReference type="Rhea" id="RHEA:18689"/>
        <dbReference type="ChEBI" id="CHEBI:15377"/>
        <dbReference type="ChEBI" id="CHEBI:15378"/>
        <dbReference type="ChEBI" id="CHEBI:28868"/>
        <dbReference type="ChEBI" id="CHEBI:57643"/>
        <dbReference type="ChEBI" id="CHEBI:57875"/>
        <dbReference type="EC" id="3.1.1.32"/>
    </reaction>
</comment>
<evidence type="ECO:0000256" key="8">
    <source>
        <dbReference type="ARBA" id="ARBA00022452"/>
    </source>
</evidence>
<keyword evidence="11 20" id="KW-0732">Signal</keyword>
<evidence type="ECO:0000256" key="16">
    <source>
        <dbReference type="ARBA" id="ARBA00023136"/>
    </source>
</evidence>
<dbReference type="Gene3D" id="2.40.230.10">
    <property type="entry name" value="Phospholipase A1"/>
    <property type="match status" value="1"/>
</dbReference>
<keyword evidence="12 20" id="KW-0378">Hydrolase</keyword>
<gene>
    <name evidence="21" type="ORF">IFO71_14315</name>
</gene>
<dbReference type="PANTHER" id="PTHR40457:SF1">
    <property type="entry name" value="PHOSPHOLIPASE A1"/>
    <property type="match status" value="1"/>
</dbReference>
<evidence type="ECO:0000256" key="20">
    <source>
        <dbReference type="RuleBase" id="RU366027"/>
    </source>
</evidence>
<dbReference type="PRINTS" id="PR01486">
    <property type="entry name" value="PHPHLIPASEA1"/>
</dbReference>
<feature type="active site" description="Proton acceptor" evidence="18">
    <location>
        <position position="227"/>
    </location>
</feature>
<evidence type="ECO:0000256" key="7">
    <source>
        <dbReference type="ARBA" id="ARBA00021726"/>
    </source>
</evidence>
<feature type="binding site" description="in dimeric form" evidence="19">
    <location>
        <position position="191"/>
    </location>
    <ligand>
        <name>Ca(2+)</name>
        <dbReference type="ChEBI" id="CHEBI:29108"/>
        <label>1</label>
    </ligand>
</feature>
<evidence type="ECO:0000256" key="2">
    <source>
        <dbReference type="ARBA" id="ARBA00001604"/>
    </source>
</evidence>
<dbReference type="GO" id="GO:0008970">
    <property type="term" value="F:phospholipase A1 activity"/>
    <property type="evidence" value="ECO:0007669"/>
    <property type="project" value="UniProtKB-EC"/>
</dbReference>
<feature type="signal peptide" evidence="20">
    <location>
        <begin position="1"/>
        <end position="24"/>
    </location>
</feature>
<comment type="subunit">
    <text evidence="4 20">Homodimer; dimerization is reversible, and the dimeric form is the active one.</text>
</comment>
<feature type="active site" description="Nucleophile" evidence="18">
    <location>
        <position position="229"/>
    </location>
</feature>
<keyword evidence="8" id="KW-1134">Transmembrane beta strand</keyword>
<evidence type="ECO:0000256" key="1">
    <source>
        <dbReference type="ARBA" id="ARBA00000111"/>
    </source>
</evidence>
<comment type="cofactor">
    <cofactor evidence="20">
        <name>Ca(2+)</name>
        <dbReference type="ChEBI" id="CHEBI:29108"/>
    </cofactor>
    <text evidence="20">Binds 1 Ca(2+) ion per monomer. In the dimeric form the Ca(2+) is bound by different amino acids with binding of each Ca(2+) shared with ligands coming from each monomer. The Ca(2+) ion may have a role in catalysis.</text>
</comment>
<evidence type="ECO:0000256" key="19">
    <source>
        <dbReference type="PIRSR" id="PIRSR603187-2"/>
    </source>
</evidence>
<evidence type="ECO:0000256" key="3">
    <source>
        <dbReference type="ARBA" id="ARBA00010525"/>
    </source>
</evidence>
<dbReference type="AlphaFoldDB" id="A0AAW3ZRN9"/>
<organism evidence="21 22">
    <name type="scientific">Pseudomarimonas arenosa</name>
    <dbReference type="NCBI Taxonomy" id="2774145"/>
    <lineage>
        <taxon>Bacteria</taxon>
        <taxon>Pseudomonadati</taxon>
        <taxon>Pseudomonadota</taxon>
        <taxon>Gammaproteobacteria</taxon>
        <taxon>Lysobacterales</taxon>
        <taxon>Lysobacteraceae</taxon>
        <taxon>Pseudomarimonas</taxon>
    </lineage>
</organism>
<comment type="caution">
    <text evidence="21">The sequence shown here is derived from an EMBL/GenBank/DDBJ whole genome shotgun (WGS) entry which is preliminary data.</text>
</comment>
<comment type="similarity">
    <text evidence="3 20">Belongs to the phospholipase A1 family.</text>
</comment>
<keyword evidence="10 19" id="KW-0479">Metal-binding</keyword>
<keyword evidence="9" id="KW-0812">Transmembrane</keyword>
<accession>A0AAW3ZRN9</accession>
<evidence type="ECO:0000256" key="13">
    <source>
        <dbReference type="ARBA" id="ARBA00022837"/>
    </source>
</evidence>
<dbReference type="InterPro" id="IPR036541">
    <property type="entry name" value="PLipase_A1_sf"/>
</dbReference>
<feature type="binding site" description="in dimeric form" evidence="19">
    <location>
        <position position="232"/>
    </location>
    <ligand>
        <name>Ca(2+)</name>
        <dbReference type="ChEBI" id="CHEBI:29108"/>
        <label>1</label>
    </ligand>
</feature>
<keyword evidence="22" id="KW-1185">Reference proteome</keyword>
<protein>
    <recommendedName>
        <fullName evidence="7 20">Phospholipase A1</fullName>
        <ecNumber evidence="5 20">3.1.1.32</ecNumber>
        <ecNumber evidence="6 20">3.1.1.4</ecNumber>
    </recommendedName>
    <alternativeName>
        <fullName evidence="20">Phosphatidylcholine 1-acylhydrolase</fullName>
    </alternativeName>
</protein>
<dbReference type="GO" id="GO:0005509">
    <property type="term" value="F:calcium ion binding"/>
    <property type="evidence" value="ECO:0007669"/>
    <property type="project" value="TreeGrafter"/>
</dbReference>
<evidence type="ECO:0000256" key="9">
    <source>
        <dbReference type="ARBA" id="ARBA00022692"/>
    </source>
</evidence>
<comment type="function">
    <text evidence="20">Hydrolysis of phosphatidylcholine with phospholipase A2 (EC 3.1.1.4) and phospholipase A1 (EC 3.1.1.32) activities.</text>
</comment>
<dbReference type="EMBL" id="JACYTR010000035">
    <property type="protein sequence ID" value="MBD8526911.1"/>
    <property type="molecule type" value="Genomic_DNA"/>
</dbReference>
<keyword evidence="13 19" id="KW-0106">Calcium</keyword>
<evidence type="ECO:0000256" key="10">
    <source>
        <dbReference type="ARBA" id="ARBA00022723"/>
    </source>
</evidence>
<dbReference type="EC" id="3.1.1.4" evidence="6 20"/>
<evidence type="ECO:0000256" key="17">
    <source>
        <dbReference type="ARBA" id="ARBA00023237"/>
    </source>
</evidence>
<dbReference type="GO" id="GO:0004623">
    <property type="term" value="F:phospholipase A2 activity"/>
    <property type="evidence" value="ECO:0007669"/>
    <property type="project" value="UniProtKB-EC"/>
</dbReference>
<keyword evidence="17 20" id="KW-0998">Cell outer membrane</keyword>
<proteinExistence type="inferred from homology"/>
<keyword evidence="15 20" id="KW-0443">Lipid metabolism</keyword>
<dbReference type="GO" id="GO:0009279">
    <property type="term" value="C:cell outer membrane"/>
    <property type="evidence" value="ECO:0007669"/>
    <property type="project" value="UniProtKB-SubCell"/>
</dbReference>
<dbReference type="PANTHER" id="PTHR40457">
    <property type="entry name" value="PHOSPHOLIPASE A1"/>
    <property type="match status" value="1"/>
</dbReference>
<keyword evidence="16" id="KW-0472">Membrane</keyword>
<evidence type="ECO:0000256" key="15">
    <source>
        <dbReference type="ARBA" id="ARBA00023098"/>
    </source>
</evidence>
<dbReference type="GO" id="GO:0016042">
    <property type="term" value="P:lipid catabolic process"/>
    <property type="evidence" value="ECO:0007669"/>
    <property type="project" value="UniProtKB-KW"/>
</dbReference>
<evidence type="ECO:0000256" key="12">
    <source>
        <dbReference type="ARBA" id="ARBA00022801"/>
    </source>
</evidence>
<dbReference type="CDD" id="cd00541">
    <property type="entry name" value="OMPLA"/>
    <property type="match status" value="1"/>
</dbReference>
<evidence type="ECO:0000313" key="22">
    <source>
        <dbReference type="Proteomes" id="UP000613768"/>
    </source>
</evidence>
<evidence type="ECO:0000256" key="6">
    <source>
        <dbReference type="ARBA" id="ARBA00013278"/>
    </source>
</evidence>
<evidence type="ECO:0000256" key="5">
    <source>
        <dbReference type="ARBA" id="ARBA00013179"/>
    </source>
</evidence>
<evidence type="ECO:0000256" key="4">
    <source>
        <dbReference type="ARBA" id="ARBA00011702"/>
    </source>
</evidence>
<dbReference type="InterPro" id="IPR003187">
    <property type="entry name" value="PLipase_A1"/>
</dbReference>
<dbReference type="EC" id="3.1.1.32" evidence="5 20"/>
<evidence type="ECO:0000256" key="11">
    <source>
        <dbReference type="ARBA" id="ARBA00022729"/>
    </source>
</evidence>
<feature type="binding site" description="in dimeric form" evidence="19">
    <location>
        <position position="272"/>
    </location>
    <ligand>
        <name>Ca(2+)</name>
        <dbReference type="ChEBI" id="CHEBI:29108"/>
        <label>1</label>
    </ligand>
</feature>
<sequence length="360" mass="41516">MNHSIHARLALLLALLTLPSTAPASDESPSALLACRLLQSDSERLACYDRLAAAEHERHVEQRRQDIYRNDPSPWAKVEAIDRSAEVLLTPSLLDRRWELADHAKLGTFNLRAHKPIYLLPLVWSSHPNQLPRSENPANTVTESLGLRNVENKFQLSFKTKFIEGLIHDRGDLWFGYTQSSRWQLYDDDKSRPFRETNYEPEAMLVFGFDQPFGGWRGRMFGLSAVHQSNGRGLPLSRSWDRLMLTAAMERENWVVQLRPWWRIPESSHDDDNPDIENYMGRGDLHIVHRRKDHEIALMLRHSLRSGDDSNGALQLDWSFPLVGNLRGHFQLFDGYGESLIDYNHRATYVGLGVSLLPWY</sequence>
<evidence type="ECO:0000313" key="21">
    <source>
        <dbReference type="EMBL" id="MBD8526911.1"/>
    </source>
</evidence>
<name>A0AAW3ZRN9_9GAMM</name>
<dbReference type="Pfam" id="PF02253">
    <property type="entry name" value="PLA1"/>
    <property type="match status" value="1"/>
</dbReference>
<comment type="catalytic activity">
    <reaction evidence="2 20">
        <text>a 1,2-diacyl-sn-glycero-3-phosphocholine + H2O = a 1-acyl-sn-glycero-3-phosphocholine + a fatty acid + H(+)</text>
        <dbReference type="Rhea" id="RHEA:15801"/>
        <dbReference type="ChEBI" id="CHEBI:15377"/>
        <dbReference type="ChEBI" id="CHEBI:15378"/>
        <dbReference type="ChEBI" id="CHEBI:28868"/>
        <dbReference type="ChEBI" id="CHEBI:57643"/>
        <dbReference type="ChEBI" id="CHEBI:58168"/>
        <dbReference type="EC" id="3.1.1.4"/>
    </reaction>
</comment>
<evidence type="ECO:0000256" key="18">
    <source>
        <dbReference type="PIRSR" id="PIRSR603187-1"/>
    </source>
</evidence>
<keyword evidence="14 20" id="KW-0442">Lipid degradation</keyword>
<reference evidence="21 22" key="1">
    <citation type="submission" date="2020-09" db="EMBL/GenBank/DDBJ databases">
        <title>Pseudoxanthomonas sp. CAU 1598 isolated from sand of Yaerae Beach.</title>
        <authorList>
            <person name="Kim W."/>
        </authorList>
    </citation>
    <scope>NUCLEOTIDE SEQUENCE [LARGE SCALE GENOMIC DNA]</scope>
    <source>
        <strain evidence="21 22">CAU 1598</strain>
    </source>
</reference>
<evidence type="ECO:0000256" key="14">
    <source>
        <dbReference type="ARBA" id="ARBA00022963"/>
    </source>
</evidence>
<dbReference type="Proteomes" id="UP000613768">
    <property type="component" value="Unassembled WGS sequence"/>
</dbReference>
<feature type="chain" id="PRO_5043092196" description="Phospholipase A1" evidence="20">
    <location>
        <begin position="25"/>
        <end position="360"/>
    </location>
</feature>